<dbReference type="PANTHER" id="PTHR42891:SF1">
    <property type="entry name" value="D-GLYCERO-BETA-D-MANNO-HEPTOSE-1,7-BISPHOSPHATE 7-PHOSPHATASE"/>
    <property type="match status" value="1"/>
</dbReference>
<dbReference type="CDD" id="cd07503">
    <property type="entry name" value="HAD_HisB-N"/>
    <property type="match status" value="1"/>
</dbReference>
<evidence type="ECO:0000256" key="1">
    <source>
        <dbReference type="ARBA" id="ARBA00004496"/>
    </source>
</evidence>
<name>A0AA97ALE2_9CYAN</name>
<dbReference type="GO" id="GO:0016791">
    <property type="term" value="F:phosphatase activity"/>
    <property type="evidence" value="ECO:0007669"/>
    <property type="project" value="InterPro"/>
</dbReference>
<accession>A0AA97ALE2</accession>
<evidence type="ECO:0000313" key="8">
    <source>
        <dbReference type="EMBL" id="WNZ27361.1"/>
    </source>
</evidence>
<dbReference type="Pfam" id="PF13242">
    <property type="entry name" value="Hydrolase_like"/>
    <property type="match status" value="1"/>
</dbReference>
<evidence type="ECO:0000256" key="4">
    <source>
        <dbReference type="ARBA" id="ARBA00022723"/>
    </source>
</evidence>
<keyword evidence="4" id="KW-0479">Metal-binding</keyword>
<dbReference type="NCBIfam" id="TIGR01662">
    <property type="entry name" value="HAD-SF-IIIA"/>
    <property type="match status" value="1"/>
</dbReference>
<sequence length="229" mass="24718">MNILSSLQVSPAEPGISASVRAVFLDKDGTLLENVPYNVSPNQMRFTKGALTALQLLHQANYVLIVITNQSGVARGYFPETALIEVEQHLCRQLAQVGIPLRGFYYCPHHPDGVIPPYNVACTCRKPQPGLLHQAAAEQGIDLTQSWFIGDILHDVAAGRAAGCRTILLDNGNETEWQLSQNRLPHHVVTDLREAAAIILALDVAHSLANSACSTAAHSTCLFPLGGQP</sequence>
<dbReference type="EMBL" id="CP053587">
    <property type="protein sequence ID" value="WNZ27361.1"/>
    <property type="molecule type" value="Genomic_DNA"/>
</dbReference>
<keyword evidence="5 8" id="KW-0378">Hydrolase</keyword>
<gene>
    <name evidence="8" type="ORF">HJG54_31235</name>
</gene>
<dbReference type="GO" id="GO:0005975">
    <property type="term" value="P:carbohydrate metabolic process"/>
    <property type="evidence" value="ECO:0007669"/>
    <property type="project" value="InterPro"/>
</dbReference>
<evidence type="ECO:0000256" key="3">
    <source>
        <dbReference type="ARBA" id="ARBA00022490"/>
    </source>
</evidence>
<evidence type="ECO:0000256" key="6">
    <source>
        <dbReference type="ARBA" id="ARBA00023277"/>
    </source>
</evidence>
<dbReference type="InterPro" id="IPR023214">
    <property type="entry name" value="HAD_sf"/>
</dbReference>
<evidence type="ECO:0000256" key="2">
    <source>
        <dbReference type="ARBA" id="ARBA00005628"/>
    </source>
</evidence>
<comment type="similarity">
    <text evidence="2">Belongs to the GmhB family.</text>
</comment>
<dbReference type="SUPFAM" id="SSF56784">
    <property type="entry name" value="HAD-like"/>
    <property type="match status" value="1"/>
</dbReference>
<dbReference type="PANTHER" id="PTHR42891">
    <property type="entry name" value="D-GLYCERO-BETA-D-MANNO-HEPTOSE-1,7-BISPHOSPHATE 7-PHOSPHATASE"/>
    <property type="match status" value="1"/>
</dbReference>
<dbReference type="AlphaFoldDB" id="A0AA97ALE2"/>
<dbReference type="GO" id="GO:0046872">
    <property type="term" value="F:metal ion binding"/>
    <property type="evidence" value="ECO:0007669"/>
    <property type="project" value="UniProtKB-KW"/>
</dbReference>
<dbReference type="InterPro" id="IPR006543">
    <property type="entry name" value="Histidinol-phos"/>
</dbReference>
<organism evidence="8">
    <name type="scientific">Leptolyngbya sp. NK1-12</name>
    <dbReference type="NCBI Taxonomy" id="2547451"/>
    <lineage>
        <taxon>Bacteria</taxon>
        <taxon>Bacillati</taxon>
        <taxon>Cyanobacteriota</taxon>
        <taxon>Cyanophyceae</taxon>
        <taxon>Leptolyngbyales</taxon>
        <taxon>Leptolyngbyaceae</taxon>
        <taxon>Leptolyngbya group</taxon>
        <taxon>Leptolyngbya</taxon>
    </lineage>
</organism>
<comment type="subcellular location">
    <subcellularLocation>
        <location evidence="1">Cytoplasm</location>
    </subcellularLocation>
</comment>
<keyword evidence="6" id="KW-0119">Carbohydrate metabolism</keyword>
<dbReference type="GO" id="GO:0005737">
    <property type="term" value="C:cytoplasm"/>
    <property type="evidence" value="ECO:0007669"/>
    <property type="project" value="UniProtKB-SubCell"/>
</dbReference>
<protein>
    <recommendedName>
        <fullName evidence="7">D,D-heptose 1,7-bisphosphate phosphatase</fullName>
    </recommendedName>
</protein>
<dbReference type="NCBIfam" id="TIGR01656">
    <property type="entry name" value="Histidinol-ppas"/>
    <property type="match status" value="1"/>
</dbReference>
<evidence type="ECO:0000256" key="7">
    <source>
        <dbReference type="ARBA" id="ARBA00031828"/>
    </source>
</evidence>
<evidence type="ECO:0000256" key="5">
    <source>
        <dbReference type="ARBA" id="ARBA00022801"/>
    </source>
</evidence>
<dbReference type="Gene3D" id="3.40.50.1000">
    <property type="entry name" value="HAD superfamily/HAD-like"/>
    <property type="match status" value="1"/>
</dbReference>
<dbReference type="InterPro" id="IPR006549">
    <property type="entry name" value="HAD-SF_hydro_IIIA"/>
</dbReference>
<dbReference type="RefSeq" id="WP_316437027.1">
    <property type="nucleotide sequence ID" value="NZ_CP053587.1"/>
</dbReference>
<reference evidence="8" key="1">
    <citation type="submission" date="2020-05" db="EMBL/GenBank/DDBJ databases">
        <authorList>
            <person name="Zhu T."/>
            <person name="Keshari N."/>
            <person name="Lu X."/>
        </authorList>
    </citation>
    <scope>NUCLEOTIDE SEQUENCE</scope>
    <source>
        <strain evidence="8">NK1-12</strain>
    </source>
</reference>
<proteinExistence type="inferred from homology"/>
<dbReference type="InterPro" id="IPR004446">
    <property type="entry name" value="Heptose_bisP_phosphatase"/>
</dbReference>
<dbReference type="InterPro" id="IPR036412">
    <property type="entry name" value="HAD-like_sf"/>
</dbReference>
<keyword evidence="3" id="KW-0963">Cytoplasm</keyword>